<dbReference type="Proteomes" id="UP000828390">
    <property type="component" value="Unassembled WGS sequence"/>
</dbReference>
<organism evidence="1 2">
    <name type="scientific">Dreissena polymorpha</name>
    <name type="common">Zebra mussel</name>
    <name type="synonym">Mytilus polymorpha</name>
    <dbReference type="NCBI Taxonomy" id="45954"/>
    <lineage>
        <taxon>Eukaryota</taxon>
        <taxon>Metazoa</taxon>
        <taxon>Spiralia</taxon>
        <taxon>Lophotrochozoa</taxon>
        <taxon>Mollusca</taxon>
        <taxon>Bivalvia</taxon>
        <taxon>Autobranchia</taxon>
        <taxon>Heteroconchia</taxon>
        <taxon>Euheterodonta</taxon>
        <taxon>Imparidentia</taxon>
        <taxon>Neoheterodontei</taxon>
        <taxon>Myida</taxon>
        <taxon>Dreissenoidea</taxon>
        <taxon>Dreissenidae</taxon>
        <taxon>Dreissena</taxon>
    </lineage>
</organism>
<name>A0A9D4S0I4_DREPO</name>
<proteinExistence type="predicted"/>
<keyword evidence="2" id="KW-1185">Reference proteome</keyword>
<dbReference type="EMBL" id="JAIWYP010000001">
    <property type="protein sequence ID" value="KAH3885960.1"/>
    <property type="molecule type" value="Genomic_DNA"/>
</dbReference>
<comment type="caution">
    <text evidence="1">The sequence shown here is derived from an EMBL/GenBank/DDBJ whole genome shotgun (WGS) entry which is preliminary data.</text>
</comment>
<gene>
    <name evidence="1" type="ORF">DPMN_009957</name>
</gene>
<accession>A0A9D4S0I4</accession>
<reference evidence="1" key="2">
    <citation type="submission" date="2020-11" db="EMBL/GenBank/DDBJ databases">
        <authorList>
            <person name="McCartney M.A."/>
            <person name="Auch B."/>
            <person name="Kono T."/>
            <person name="Mallez S."/>
            <person name="Becker A."/>
            <person name="Gohl D.M."/>
            <person name="Silverstein K.A.T."/>
            <person name="Koren S."/>
            <person name="Bechman K.B."/>
            <person name="Herman A."/>
            <person name="Abrahante J.E."/>
            <person name="Garbe J."/>
        </authorList>
    </citation>
    <scope>NUCLEOTIDE SEQUENCE</scope>
    <source>
        <strain evidence="1">Duluth1</strain>
        <tissue evidence="1">Whole animal</tissue>
    </source>
</reference>
<protein>
    <submittedName>
        <fullName evidence="1">Uncharacterized protein</fullName>
    </submittedName>
</protein>
<sequence length="78" mass="8779">MCPSAAGTISTSEWCCYPGAVVVKRSRDGVETFFGFLEKSRSPLHEHRLPREAVWSWNICCTVRLLAWQRATSIFSTG</sequence>
<evidence type="ECO:0000313" key="1">
    <source>
        <dbReference type="EMBL" id="KAH3885960.1"/>
    </source>
</evidence>
<evidence type="ECO:0000313" key="2">
    <source>
        <dbReference type="Proteomes" id="UP000828390"/>
    </source>
</evidence>
<dbReference type="AlphaFoldDB" id="A0A9D4S0I4"/>
<reference evidence="1" key="1">
    <citation type="journal article" date="2019" name="bioRxiv">
        <title>The Genome of the Zebra Mussel, Dreissena polymorpha: A Resource for Invasive Species Research.</title>
        <authorList>
            <person name="McCartney M.A."/>
            <person name="Auch B."/>
            <person name="Kono T."/>
            <person name="Mallez S."/>
            <person name="Zhang Y."/>
            <person name="Obille A."/>
            <person name="Becker A."/>
            <person name="Abrahante J.E."/>
            <person name="Garbe J."/>
            <person name="Badalamenti J.P."/>
            <person name="Herman A."/>
            <person name="Mangelson H."/>
            <person name="Liachko I."/>
            <person name="Sullivan S."/>
            <person name="Sone E.D."/>
            <person name="Koren S."/>
            <person name="Silverstein K.A.T."/>
            <person name="Beckman K.B."/>
            <person name="Gohl D.M."/>
        </authorList>
    </citation>
    <scope>NUCLEOTIDE SEQUENCE</scope>
    <source>
        <strain evidence="1">Duluth1</strain>
        <tissue evidence="1">Whole animal</tissue>
    </source>
</reference>